<dbReference type="EMBL" id="GBXM01067860">
    <property type="protein sequence ID" value="JAH40717.1"/>
    <property type="molecule type" value="Transcribed_RNA"/>
</dbReference>
<name>A0A0E9SHG9_ANGAN</name>
<evidence type="ECO:0000313" key="1">
    <source>
        <dbReference type="EMBL" id="JAH40717.1"/>
    </source>
</evidence>
<dbReference type="AlphaFoldDB" id="A0A0E9SHG9"/>
<proteinExistence type="predicted"/>
<protein>
    <submittedName>
        <fullName evidence="1">Uncharacterized protein</fullName>
    </submittedName>
</protein>
<reference evidence="1" key="1">
    <citation type="submission" date="2014-11" db="EMBL/GenBank/DDBJ databases">
        <authorList>
            <person name="Amaro Gonzalez C."/>
        </authorList>
    </citation>
    <scope>NUCLEOTIDE SEQUENCE</scope>
</reference>
<accession>A0A0E9SHG9</accession>
<organism evidence="1">
    <name type="scientific">Anguilla anguilla</name>
    <name type="common">European freshwater eel</name>
    <name type="synonym">Muraena anguilla</name>
    <dbReference type="NCBI Taxonomy" id="7936"/>
    <lineage>
        <taxon>Eukaryota</taxon>
        <taxon>Metazoa</taxon>
        <taxon>Chordata</taxon>
        <taxon>Craniata</taxon>
        <taxon>Vertebrata</taxon>
        <taxon>Euteleostomi</taxon>
        <taxon>Actinopterygii</taxon>
        <taxon>Neopterygii</taxon>
        <taxon>Teleostei</taxon>
        <taxon>Anguilliformes</taxon>
        <taxon>Anguillidae</taxon>
        <taxon>Anguilla</taxon>
    </lineage>
</organism>
<reference evidence="1" key="2">
    <citation type="journal article" date="2015" name="Fish Shellfish Immunol.">
        <title>Early steps in the European eel (Anguilla anguilla)-Vibrio vulnificus interaction in the gills: Role of the RtxA13 toxin.</title>
        <authorList>
            <person name="Callol A."/>
            <person name="Pajuelo D."/>
            <person name="Ebbesson L."/>
            <person name="Teles M."/>
            <person name="MacKenzie S."/>
            <person name="Amaro C."/>
        </authorList>
    </citation>
    <scope>NUCLEOTIDE SEQUENCE</scope>
</reference>
<sequence>MQVLKFIFRIHLHGICSNLHSI</sequence>